<dbReference type="CDD" id="cd00073">
    <property type="entry name" value="H15"/>
    <property type="match status" value="1"/>
</dbReference>
<dbReference type="GO" id="GO:0000786">
    <property type="term" value="C:nucleosome"/>
    <property type="evidence" value="ECO:0007669"/>
    <property type="project" value="InterPro"/>
</dbReference>
<proteinExistence type="predicted"/>
<dbReference type="InterPro" id="IPR036390">
    <property type="entry name" value="WH_DNA-bd_sf"/>
</dbReference>
<dbReference type="SMART" id="SM00526">
    <property type="entry name" value="H15"/>
    <property type="match status" value="1"/>
</dbReference>
<keyword evidence="4" id="KW-1185">Reference proteome</keyword>
<dbReference type="InterPro" id="IPR005818">
    <property type="entry name" value="Histone_H1/H5_H15"/>
</dbReference>
<feature type="region of interest" description="Disordered" evidence="1">
    <location>
        <begin position="86"/>
        <end position="133"/>
    </location>
</feature>
<dbReference type="InterPro" id="IPR036388">
    <property type="entry name" value="WH-like_DNA-bd_sf"/>
</dbReference>
<dbReference type="SUPFAM" id="SSF46785">
    <property type="entry name" value="Winged helix' DNA-binding domain"/>
    <property type="match status" value="1"/>
</dbReference>
<feature type="domain" description="H15" evidence="2">
    <location>
        <begin position="25"/>
        <end position="105"/>
    </location>
</feature>
<feature type="compositionally biased region" description="Basic residues" evidence="1">
    <location>
        <begin position="206"/>
        <end position="216"/>
    </location>
</feature>
<evidence type="ECO:0000313" key="4">
    <source>
        <dbReference type="Proteomes" id="UP000694388"/>
    </source>
</evidence>
<dbReference type="Pfam" id="PF00538">
    <property type="entry name" value="Linker_histone"/>
    <property type="match status" value="1"/>
</dbReference>
<dbReference type="GO" id="GO:0006334">
    <property type="term" value="P:nucleosome assembly"/>
    <property type="evidence" value="ECO:0007669"/>
    <property type="project" value="InterPro"/>
</dbReference>
<dbReference type="PROSITE" id="PS51504">
    <property type="entry name" value="H15"/>
    <property type="match status" value="1"/>
</dbReference>
<dbReference type="Gene3D" id="1.10.10.10">
    <property type="entry name" value="Winged helix-like DNA-binding domain superfamily/Winged helix DNA-binding domain"/>
    <property type="match status" value="1"/>
</dbReference>
<dbReference type="GeneTree" id="ENSGT00940000170142"/>
<name>A0A8C4R5T4_EPTBU</name>
<dbReference type="Proteomes" id="UP000694388">
    <property type="component" value="Unplaced"/>
</dbReference>
<organism evidence="3 4">
    <name type="scientific">Eptatretus burgeri</name>
    <name type="common">Inshore hagfish</name>
    <dbReference type="NCBI Taxonomy" id="7764"/>
    <lineage>
        <taxon>Eukaryota</taxon>
        <taxon>Metazoa</taxon>
        <taxon>Chordata</taxon>
        <taxon>Craniata</taxon>
        <taxon>Vertebrata</taxon>
        <taxon>Cyclostomata</taxon>
        <taxon>Myxini</taxon>
        <taxon>Myxiniformes</taxon>
        <taxon>Myxinidae</taxon>
        <taxon>Eptatretinae</taxon>
        <taxon>Eptatretus</taxon>
    </lineage>
</organism>
<feature type="region of interest" description="Disordered" evidence="1">
    <location>
        <begin position="1"/>
        <end position="24"/>
    </location>
</feature>
<feature type="region of interest" description="Disordered" evidence="1">
    <location>
        <begin position="171"/>
        <end position="222"/>
    </location>
</feature>
<dbReference type="GO" id="GO:0003677">
    <property type="term" value="F:DNA binding"/>
    <property type="evidence" value="ECO:0007669"/>
    <property type="project" value="InterPro"/>
</dbReference>
<dbReference type="AlphaFoldDB" id="A0A8C4R5T4"/>
<evidence type="ECO:0000313" key="3">
    <source>
        <dbReference type="Ensembl" id="ENSEBUP00000025150.1"/>
    </source>
</evidence>
<evidence type="ECO:0000259" key="2">
    <source>
        <dbReference type="PROSITE" id="PS51504"/>
    </source>
</evidence>
<accession>A0A8C4R5T4</accession>
<reference evidence="3" key="2">
    <citation type="submission" date="2025-09" db="UniProtKB">
        <authorList>
            <consortium name="Ensembl"/>
        </authorList>
    </citation>
    <scope>IDENTIFICATION</scope>
</reference>
<evidence type="ECO:0000256" key="1">
    <source>
        <dbReference type="SAM" id="MobiDB-lite"/>
    </source>
</evidence>
<sequence>MSRKRGDRTRDVFGDSDTGKVEAPRVPSTMQMVSEAIRSVQSTKGASLQAIRAHILTKYPEVGPARIQGPLKRCLRNSLGSGTLVRPAGSGLGNSTINGRFKLAKPTPPDKKSRQPRVAKRQQTTEAKKENASLKRVKTKAVASTKDADHKMAAKGKAVPVVKLKRVTKQQKVASAKVEPNGQAAKKTVRRTPKKVPRVSSNFVSRRVKPASKKAAVKGQPS</sequence>
<feature type="compositionally biased region" description="Basic residues" evidence="1">
    <location>
        <begin position="187"/>
        <end position="197"/>
    </location>
</feature>
<feature type="compositionally biased region" description="Basic and acidic residues" evidence="1">
    <location>
        <begin position="8"/>
        <end position="23"/>
    </location>
</feature>
<reference evidence="3" key="1">
    <citation type="submission" date="2025-08" db="UniProtKB">
        <authorList>
            <consortium name="Ensembl"/>
        </authorList>
    </citation>
    <scope>IDENTIFICATION</scope>
</reference>
<dbReference type="Ensembl" id="ENSEBUT00000025726.1">
    <property type="protein sequence ID" value="ENSEBUP00000025150.1"/>
    <property type="gene ID" value="ENSEBUG00000015516.1"/>
</dbReference>
<protein>
    <recommendedName>
        <fullName evidence="2">H15 domain-containing protein</fullName>
    </recommendedName>
</protein>